<dbReference type="GO" id="GO:0004842">
    <property type="term" value="F:ubiquitin-protein transferase activity"/>
    <property type="evidence" value="ECO:0007669"/>
    <property type="project" value="InterPro"/>
</dbReference>
<dbReference type="EMBL" id="CAJNOQ010004343">
    <property type="protein sequence ID" value="CAF1055125.1"/>
    <property type="molecule type" value="Genomic_DNA"/>
</dbReference>
<reference evidence="6" key="1">
    <citation type="submission" date="2021-02" db="EMBL/GenBank/DDBJ databases">
        <authorList>
            <person name="Nowell W R."/>
        </authorList>
    </citation>
    <scope>NUCLEOTIDE SEQUENCE</scope>
</reference>
<dbReference type="Proteomes" id="UP000681722">
    <property type="component" value="Unassembled WGS sequence"/>
</dbReference>
<accession>A0A814KRK8</accession>
<evidence type="ECO:0000313" key="9">
    <source>
        <dbReference type="EMBL" id="CAF4066500.1"/>
    </source>
</evidence>
<evidence type="ECO:0000256" key="3">
    <source>
        <dbReference type="ARBA" id="ARBA00022833"/>
    </source>
</evidence>
<dbReference type="GO" id="GO:0008270">
    <property type="term" value="F:zinc ion binding"/>
    <property type="evidence" value="ECO:0007669"/>
    <property type="project" value="UniProtKB-KW"/>
</dbReference>
<evidence type="ECO:0000313" key="10">
    <source>
        <dbReference type="Proteomes" id="UP000663829"/>
    </source>
</evidence>
<dbReference type="AlphaFoldDB" id="A0A814KRK8"/>
<sequence length="129" mass="14646">MANVASLPSKDLECGICFELFRDPVLLPCGHSFDRKCITDYIRINRQPTVNCPKCRYLFDSHTILINNRSLLNIVRSFKSIQPTRATVYEIYLLGTNTSMRYSDGLSGLFGASRLELAEALIKNVLKNR</sequence>
<dbReference type="PANTHER" id="PTHR25465">
    <property type="entry name" value="B-BOX DOMAIN CONTAINING"/>
    <property type="match status" value="1"/>
</dbReference>
<dbReference type="Proteomes" id="UP000677228">
    <property type="component" value="Unassembled WGS sequence"/>
</dbReference>
<dbReference type="SUPFAM" id="SSF57850">
    <property type="entry name" value="RING/U-box"/>
    <property type="match status" value="1"/>
</dbReference>
<dbReference type="SMART" id="SM00184">
    <property type="entry name" value="RING"/>
    <property type="match status" value="1"/>
</dbReference>
<evidence type="ECO:0000256" key="4">
    <source>
        <dbReference type="PROSITE-ProRule" id="PRU00175"/>
    </source>
</evidence>
<dbReference type="PANTHER" id="PTHR25465:SF31">
    <property type="entry name" value="RING-TYPE DOMAIN-CONTAINING PROTEIN"/>
    <property type="match status" value="1"/>
</dbReference>
<evidence type="ECO:0000256" key="2">
    <source>
        <dbReference type="ARBA" id="ARBA00022771"/>
    </source>
</evidence>
<evidence type="ECO:0000313" key="8">
    <source>
        <dbReference type="EMBL" id="CAF3824265.1"/>
    </source>
</evidence>
<evidence type="ECO:0000313" key="6">
    <source>
        <dbReference type="EMBL" id="CAF1055125.1"/>
    </source>
</evidence>
<protein>
    <recommendedName>
        <fullName evidence="5">RING-type domain-containing protein</fullName>
    </recommendedName>
</protein>
<evidence type="ECO:0000313" key="7">
    <source>
        <dbReference type="EMBL" id="CAF1259796.1"/>
    </source>
</evidence>
<dbReference type="EMBL" id="CAJOBC010004343">
    <property type="protein sequence ID" value="CAF3824265.1"/>
    <property type="molecule type" value="Genomic_DNA"/>
</dbReference>
<dbReference type="Pfam" id="PF13445">
    <property type="entry name" value="zf-RING_UBOX"/>
    <property type="match status" value="1"/>
</dbReference>
<proteinExistence type="predicted"/>
<keyword evidence="10" id="KW-1185">Reference proteome</keyword>
<gene>
    <name evidence="6" type="ORF">GPM918_LOCUS16490</name>
    <name evidence="7" type="ORF">OVA965_LOCUS26677</name>
    <name evidence="8" type="ORF">SRO942_LOCUS16490</name>
    <name evidence="9" type="ORF">TMI583_LOCUS27416</name>
</gene>
<dbReference type="Proteomes" id="UP000663829">
    <property type="component" value="Unassembled WGS sequence"/>
</dbReference>
<dbReference type="SMART" id="SM00504">
    <property type="entry name" value="Ubox"/>
    <property type="match status" value="1"/>
</dbReference>
<dbReference type="InterPro" id="IPR027370">
    <property type="entry name" value="Znf-RING_euk"/>
</dbReference>
<dbReference type="InterPro" id="IPR013083">
    <property type="entry name" value="Znf_RING/FYVE/PHD"/>
</dbReference>
<evidence type="ECO:0000259" key="5">
    <source>
        <dbReference type="PROSITE" id="PS50089"/>
    </source>
</evidence>
<dbReference type="InterPro" id="IPR051051">
    <property type="entry name" value="E3_ubiq-ligase_TRIM/RNF"/>
</dbReference>
<keyword evidence="2 4" id="KW-0863">Zinc-finger</keyword>
<dbReference type="OrthoDB" id="6105938at2759"/>
<dbReference type="PROSITE" id="PS50089">
    <property type="entry name" value="ZF_RING_2"/>
    <property type="match status" value="1"/>
</dbReference>
<dbReference type="Proteomes" id="UP000682733">
    <property type="component" value="Unassembled WGS sequence"/>
</dbReference>
<keyword evidence="3" id="KW-0862">Zinc</keyword>
<evidence type="ECO:0000256" key="1">
    <source>
        <dbReference type="ARBA" id="ARBA00022723"/>
    </source>
</evidence>
<dbReference type="InterPro" id="IPR003613">
    <property type="entry name" value="Ubox_domain"/>
</dbReference>
<dbReference type="EMBL" id="CAJOBA010038766">
    <property type="protein sequence ID" value="CAF4066500.1"/>
    <property type="molecule type" value="Genomic_DNA"/>
</dbReference>
<dbReference type="GO" id="GO:0016567">
    <property type="term" value="P:protein ubiquitination"/>
    <property type="evidence" value="ECO:0007669"/>
    <property type="project" value="InterPro"/>
</dbReference>
<keyword evidence="1" id="KW-0479">Metal-binding</keyword>
<feature type="domain" description="RING-type" evidence="5">
    <location>
        <begin position="14"/>
        <end position="56"/>
    </location>
</feature>
<dbReference type="InterPro" id="IPR001841">
    <property type="entry name" value="Znf_RING"/>
</dbReference>
<organism evidence="6 10">
    <name type="scientific">Didymodactylos carnosus</name>
    <dbReference type="NCBI Taxonomy" id="1234261"/>
    <lineage>
        <taxon>Eukaryota</taxon>
        <taxon>Metazoa</taxon>
        <taxon>Spiralia</taxon>
        <taxon>Gnathifera</taxon>
        <taxon>Rotifera</taxon>
        <taxon>Eurotatoria</taxon>
        <taxon>Bdelloidea</taxon>
        <taxon>Philodinida</taxon>
        <taxon>Philodinidae</taxon>
        <taxon>Didymodactylos</taxon>
    </lineage>
</organism>
<dbReference type="EMBL" id="CAJNOK010017213">
    <property type="protein sequence ID" value="CAF1259796.1"/>
    <property type="molecule type" value="Genomic_DNA"/>
</dbReference>
<name>A0A814KRK8_9BILA</name>
<dbReference type="Gene3D" id="3.30.40.10">
    <property type="entry name" value="Zinc/RING finger domain, C3HC4 (zinc finger)"/>
    <property type="match status" value="1"/>
</dbReference>
<comment type="caution">
    <text evidence="6">The sequence shown here is derived from an EMBL/GenBank/DDBJ whole genome shotgun (WGS) entry which is preliminary data.</text>
</comment>